<dbReference type="RefSeq" id="WP_057659211.1">
    <property type="nucleotide sequence ID" value="NZ_LDJL01000011.1"/>
</dbReference>
<dbReference type="OrthoDB" id="6022222at2"/>
<reference evidence="1 2" key="1">
    <citation type="submission" date="2015-05" db="EMBL/GenBank/DDBJ databases">
        <title>Genome sequencing and analysis of members of genus Stenotrophomonas.</title>
        <authorList>
            <person name="Patil P.P."/>
            <person name="Midha S."/>
            <person name="Patil P.B."/>
        </authorList>
    </citation>
    <scope>NUCLEOTIDE SEQUENCE [LARGE SCALE GENOMIC DNA]</scope>
    <source>
        <strain evidence="1 2">DSM 21858</strain>
    </source>
</reference>
<proteinExistence type="predicted"/>
<evidence type="ECO:0000313" key="2">
    <source>
        <dbReference type="Proteomes" id="UP000052052"/>
    </source>
</evidence>
<protein>
    <submittedName>
        <fullName evidence="1">Uncharacterized protein</fullName>
    </submittedName>
</protein>
<gene>
    <name evidence="1" type="ORF">ABB29_11770</name>
</gene>
<sequence length="167" mass="18049">MNNIAKRLLLVACLVLPFAACKKQEEVKVDQSEQAQAALVAPAKDDDAAWRTYLSEVVTRNMGTITNSPYLYYLPPESDPEFEAKYQRSLEQAQTAIARGIVGGNLLAFGSSASSRMADLVVASFDGVQENSMKGVRLLFIGDAADNERVQAAVAPAGVDYVFVEAK</sequence>
<keyword evidence="2" id="KW-1185">Reference proteome</keyword>
<dbReference type="STRING" id="344882.ABB29_11770"/>
<organism evidence="1 2">
    <name type="scientific">Pseudoxanthomonas dokdonensis</name>
    <dbReference type="NCBI Taxonomy" id="344882"/>
    <lineage>
        <taxon>Bacteria</taxon>
        <taxon>Pseudomonadati</taxon>
        <taxon>Pseudomonadota</taxon>
        <taxon>Gammaproteobacteria</taxon>
        <taxon>Lysobacterales</taxon>
        <taxon>Lysobacteraceae</taxon>
        <taxon>Pseudoxanthomonas</taxon>
    </lineage>
</organism>
<accession>A0A0R0CSP0</accession>
<dbReference type="AlphaFoldDB" id="A0A0R0CSP0"/>
<dbReference type="Proteomes" id="UP000052052">
    <property type="component" value="Unassembled WGS sequence"/>
</dbReference>
<dbReference type="PATRIC" id="fig|344882.3.peg.720"/>
<dbReference type="EMBL" id="LDJL01000011">
    <property type="protein sequence ID" value="KRG69095.1"/>
    <property type="molecule type" value="Genomic_DNA"/>
</dbReference>
<evidence type="ECO:0000313" key="1">
    <source>
        <dbReference type="EMBL" id="KRG69095.1"/>
    </source>
</evidence>
<comment type="caution">
    <text evidence="1">The sequence shown here is derived from an EMBL/GenBank/DDBJ whole genome shotgun (WGS) entry which is preliminary data.</text>
</comment>
<name>A0A0R0CSP0_9GAMM</name>